<dbReference type="GO" id="GO:0006508">
    <property type="term" value="P:proteolysis"/>
    <property type="evidence" value="ECO:0007669"/>
    <property type="project" value="UniProtKB-KW"/>
</dbReference>
<dbReference type="Gene3D" id="3.40.50.200">
    <property type="entry name" value="Peptidase S8/S53 domain"/>
    <property type="match status" value="1"/>
</dbReference>
<dbReference type="PROSITE" id="PS51892">
    <property type="entry name" value="SUBTILASE"/>
    <property type="match status" value="1"/>
</dbReference>
<dbReference type="InterPro" id="IPR013783">
    <property type="entry name" value="Ig-like_fold"/>
</dbReference>
<dbReference type="AlphaFoldDB" id="A0A4R6QPJ4"/>
<accession>A0A4R6QPJ4</accession>
<evidence type="ECO:0000259" key="7">
    <source>
        <dbReference type="Pfam" id="PF00082"/>
    </source>
</evidence>
<dbReference type="InterPro" id="IPR017315">
    <property type="entry name" value="Pep_S8A_subtilisin_pbac-2"/>
</dbReference>
<dbReference type="SUPFAM" id="SSF52743">
    <property type="entry name" value="Subtilisin-like"/>
    <property type="match status" value="1"/>
</dbReference>
<dbReference type="Proteomes" id="UP000295361">
    <property type="component" value="Unassembled WGS sequence"/>
</dbReference>
<evidence type="ECO:0000313" key="8">
    <source>
        <dbReference type="EMBL" id="TDP71558.1"/>
    </source>
</evidence>
<dbReference type="InterPro" id="IPR036852">
    <property type="entry name" value="Peptidase_S8/S53_dom_sf"/>
</dbReference>
<dbReference type="PIRSF" id="PIRSF037901">
    <property type="entry name" value="Subtilisin_rel_Nmul_A1891"/>
    <property type="match status" value="1"/>
</dbReference>
<dbReference type="Pfam" id="PF00082">
    <property type="entry name" value="Peptidase_S8"/>
    <property type="match status" value="1"/>
</dbReference>
<keyword evidence="3 5" id="KW-0378">Hydrolase</keyword>
<dbReference type="InterPro" id="IPR023827">
    <property type="entry name" value="Peptidase_S8_Asp-AS"/>
</dbReference>
<dbReference type="Gene3D" id="2.60.40.10">
    <property type="entry name" value="Immunoglobulins"/>
    <property type="match status" value="2"/>
</dbReference>
<dbReference type="InParanoid" id="A0A4R6QPJ4"/>
<protein>
    <submittedName>
        <fullName evidence="8">Subtilisin family serine protease</fullName>
    </submittedName>
</protein>
<gene>
    <name evidence="8" type="ORF">DES47_103539</name>
</gene>
<dbReference type="PANTHER" id="PTHR43806">
    <property type="entry name" value="PEPTIDASE S8"/>
    <property type="match status" value="1"/>
</dbReference>
<dbReference type="PROSITE" id="PS00136">
    <property type="entry name" value="SUBTILASE_ASP"/>
    <property type="match status" value="1"/>
</dbReference>
<comment type="similarity">
    <text evidence="1 5 6">Belongs to the peptidase S8 family.</text>
</comment>
<evidence type="ECO:0000256" key="4">
    <source>
        <dbReference type="ARBA" id="ARBA00022825"/>
    </source>
</evidence>
<proteinExistence type="inferred from homology"/>
<dbReference type="GO" id="GO:0004252">
    <property type="term" value="F:serine-type endopeptidase activity"/>
    <property type="evidence" value="ECO:0007669"/>
    <property type="project" value="UniProtKB-UniRule"/>
</dbReference>
<evidence type="ECO:0000313" key="9">
    <source>
        <dbReference type="Proteomes" id="UP000295361"/>
    </source>
</evidence>
<reference evidence="8 9" key="1">
    <citation type="submission" date="2019-03" db="EMBL/GenBank/DDBJ databases">
        <title>Genomic Encyclopedia of Type Strains, Phase IV (KMG-IV): sequencing the most valuable type-strain genomes for metagenomic binning, comparative biology and taxonomic classification.</title>
        <authorList>
            <person name="Goeker M."/>
        </authorList>
    </citation>
    <scope>NUCLEOTIDE SEQUENCE [LARGE SCALE GENOMIC DNA]</scope>
    <source>
        <strain evidence="8 9">DSM 16998</strain>
    </source>
</reference>
<dbReference type="InterPro" id="IPR050131">
    <property type="entry name" value="Peptidase_S8_subtilisin-like"/>
</dbReference>
<keyword evidence="2 5" id="KW-0645">Protease</keyword>
<dbReference type="NCBIfam" id="NF038119">
    <property type="entry name" value="PEP_CTERM_MHFG"/>
    <property type="match status" value="1"/>
</dbReference>
<name>A0A4R6QPJ4_9BURK</name>
<feature type="domain" description="Peptidase S8/S53" evidence="7">
    <location>
        <begin position="259"/>
        <end position="501"/>
    </location>
</feature>
<keyword evidence="9" id="KW-1185">Reference proteome</keyword>
<feature type="active site" description="Charge relay system" evidence="5">
    <location>
        <position position="453"/>
    </location>
</feature>
<feature type="active site" description="Charge relay system" evidence="5">
    <location>
        <position position="301"/>
    </location>
</feature>
<evidence type="ECO:0000256" key="3">
    <source>
        <dbReference type="ARBA" id="ARBA00022801"/>
    </source>
</evidence>
<evidence type="ECO:0000256" key="5">
    <source>
        <dbReference type="PROSITE-ProRule" id="PRU01240"/>
    </source>
</evidence>
<dbReference type="Pfam" id="PF17957">
    <property type="entry name" value="Big_7"/>
    <property type="match status" value="2"/>
</dbReference>
<sequence>MSVLATLALAASVASLPECPWDTRPQSAYTGDVVAALNHYADIPGPVREALKLRLQTHRYDELVRIDRRGIHGAHKYSPELRDVHFAKTLCAKVSLAQWSEQQMALGMVYCEADYCVLVPTEGRHVSRVTRPLPANLAEALTEMAQHPPGAGPAQDSFAKGRILVMTRAGLSEKELARILGPHGGKGRRLGRSDIFIVDLPAQASETAVSTLLAKHPQLKFAELDRRIAPALVTNDPYLGSQWHLSKIGAAAAWDGSQGNGTTIAVLDTGVDGTHPDLTARMVAGWNFYDNNADASDPVGHGTAVAGAAAASSNNAVGVAGVAGLARIMPVRISDPSGYAYWSTVAQGLTWAADQGAKVANISFNGVASSLAVQNAAQYMKNKGGLVVVAAGNNGIDENLTPTSTMIVVSATGQNDLRTSWSSYGGFVTLAAPGQDIWTTTKGGGYQAWWGTSLASPVVAGVVAQMLSAKPTLSNLQQEGLLYASATDLGTAGRDPYYGHGRVNAAAAVQASLAASPPADTQAPSASITSPSGGATVSAWVAVNASATDNVGVARVELRVNGSTVATDSSAPYGFSWDSTTVPNGMVNLVAQAFDAAGNSAGSATIAVNVANGVAIVADVTPPVLNLSNPTNGAKLSGNTVSVTVNATDNSGAAGISQTLYIDGAQVASGSGGSLSYNWNIRKAAAGAHTIKAVAKDAASNTATQSISVTK</sequence>
<organism evidence="8 9">
    <name type="scientific">Roseateles toxinivorans</name>
    <dbReference type="NCBI Taxonomy" id="270368"/>
    <lineage>
        <taxon>Bacteria</taxon>
        <taxon>Pseudomonadati</taxon>
        <taxon>Pseudomonadota</taxon>
        <taxon>Betaproteobacteria</taxon>
        <taxon>Burkholderiales</taxon>
        <taxon>Sphaerotilaceae</taxon>
        <taxon>Roseateles</taxon>
    </lineage>
</organism>
<evidence type="ECO:0000256" key="2">
    <source>
        <dbReference type="ARBA" id="ARBA00022670"/>
    </source>
</evidence>
<dbReference type="PRINTS" id="PR00723">
    <property type="entry name" value="SUBTILISIN"/>
</dbReference>
<evidence type="ECO:0000256" key="6">
    <source>
        <dbReference type="RuleBase" id="RU003355"/>
    </source>
</evidence>
<dbReference type="InterPro" id="IPR023828">
    <property type="entry name" value="Peptidase_S8_Ser-AS"/>
</dbReference>
<evidence type="ECO:0000256" key="1">
    <source>
        <dbReference type="ARBA" id="ARBA00011073"/>
    </source>
</evidence>
<dbReference type="PANTHER" id="PTHR43806:SF11">
    <property type="entry name" value="CEREVISIN-RELATED"/>
    <property type="match status" value="1"/>
</dbReference>
<dbReference type="InterPro" id="IPR015500">
    <property type="entry name" value="Peptidase_S8_subtilisin-rel"/>
</dbReference>
<dbReference type="EMBL" id="SNXS01000003">
    <property type="protein sequence ID" value="TDP71558.1"/>
    <property type="molecule type" value="Genomic_DNA"/>
</dbReference>
<dbReference type="PROSITE" id="PS00137">
    <property type="entry name" value="SUBTILASE_HIS"/>
    <property type="match status" value="1"/>
</dbReference>
<dbReference type="RefSeq" id="WP_208114997.1">
    <property type="nucleotide sequence ID" value="NZ_SNXS01000003.1"/>
</dbReference>
<dbReference type="InterPro" id="IPR022398">
    <property type="entry name" value="Peptidase_S8_His-AS"/>
</dbReference>
<feature type="active site" description="Charge relay system" evidence="5">
    <location>
        <position position="268"/>
    </location>
</feature>
<keyword evidence="4 5" id="KW-0720">Serine protease</keyword>
<dbReference type="InterPro" id="IPR000209">
    <property type="entry name" value="Peptidase_S8/S53_dom"/>
</dbReference>
<comment type="caution">
    <text evidence="8">The sequence shown here is derived from an EMBL/GenBank/DDBJ whole genome shotgun (WGS) entry which is preliminary data.</text>
</comment>
<dbReference type="PROSITE" id="PS00138">
    <property type="entry name" value="SUBTILASE_SER"/>
    <property type="match status" value="1"/>
</dbReference>